<dbReference type="EMBL" id="JAJSOF020000003">
    <property type="protein sequence ID" value="KAJ4450455.1"/>
    <property type="molecule type" value="Genomic_DNA"/>
</dbReference>
<reference evidence="2 3" key="1">
    <citation type="journal article" date="2022" name="Allergy">
        <title>Genome assembly and annotation of Periplaneta americana reveal a comprehensive cockroach allergen profile.</title>
        <authorList>
            <person name="Wang L."/>
            <person name="Xiong Q."/>
            <person name="Saelim N."/>
            <person name="Wang L."/>
            <person name="Nong W."/>
            <person name="Wan A.T."/>
            <person name="Shi M."/>
            <person name="Liu X."/>
            <person name="Cao Q."/>
            <person name="Hui J.H.L."/>
            <person name="Sookrung N."/>
            <person name="Leung T.F."/>
            <person name="Tungtrongchitr A."/>
            <person name="Tsui S.K.W."/>
        </authorList>
    </citation>
    <scope>NUCLEOTIDE SEQUENCE [LARGE SCALE GENOMIC DNA]</scope>
    <source>
        <strain evidence="2">PWHHKU_190912</strain>
    </source>
</reference>
<sequence length="71" mass="8264">MKAQQLKKNYRGSMESILYGEHMCLNGLKRFFFVVSVLEDEPRSGRPCTSKTDENVTKGRDLVRNDQRLIE</sequence>
<accession>A0ABQ8TXS3</accession>
<evidence type="ECO:0000313" key="3">
    <source>
        <dbReference type="Proteomes" id="UP001148838"/>
    </source>
</evidence>
<protein>
    <submittedName>
        <fullName evidence="2">Uncharacterized protein</fullName>
    </submittedName>
</protein>
<evidence type="ECO:0000256" key="1">
    <source>
        <dbReference type="SAM" id="MobiDB-lite"/>
    </source>
</evidence>
<keyword evidence="3" id="KW-1185">Reference proteome</keyword>
<feature type="compositionally biased region" description="Basic and acidic residues" evidence="1">
    <location>
        <begin position="51"/>
        <end position="71"/>
    </location>
</feature>
<feature type="region of interest" description="Disordered" evidence="1">
    <location>
        <begin position="42"/>
        <end position="71"/>
    </location>
</feature>
<organism evidence="2 3">
    <name type="scientific">Periplaneta americana</name>
    <name type="common">American cockroach</name>
    <name type="synonym">Blatta americana</name>
    <dbReference type="NCBI Taxonomy" id="6978"/>
    <lineage>
        <taxon>Eukaryota</taxon>
        <taxon>Metazoa</taxon>
        <taxon>Ecdysozoa</taxon>
        <taxon>Arthropoda</taxon>
        <taxon>Hexapoda</taxon>
        <taxon>Insecta</taxon>
        <taxon>Pterygota</taxon>
        <taxon>Neoptera</taxon>
        <taxon>Polyneoptera</taxon>
        <taxon>Dictyoptera</taxon>
        <taxon>Blattodea</taxon>
        <taxon>Blattoidea</taxon>
        <taxon>Blattidae</taxon>
        <taxon>Blattinae</taxon>
        <taxon>Periplaneta</taxon>
    </lineage>
</organism>
<proteinExistence type="predicted"/>
<comment type="caution">
    <text evidence="2">The sequence shown here is derived from an EMBL/GenBank/DDBJ whole genome shotgun (WGS) entry which is preliminary data.</text>
</comment>
<evidence type="ECO:0000313" key="2">
    <source>
        <dbReference type="EMBL" id="KAJ4450455.1"/>
    </source>
</evidence>
<dbReference type="Proteomes" id="UP001148838">
    <property type="component" value="Unassembled WGS sequence"/>
</dbReference>
<gene>
    <name evidence="2" type="ORF">ANN_01880</name>
</gene>
<name>A0ABQ8TXS3_PERAM</name>